<dbReference type="AlphaFoldDB" id="A0A494UMZ0"/>
<proteinExistence type="predicted"/>
<dbReference type="RefSeq" id="WP_121545848.1">
    <property type="nucleotide sequence ID" value="NZ_CBDRCB010000001.1"/>
</dbReference>
<protein>
    <recommendedName>
        <fullName evidence="3">DUF3145 domain-containing protein</fullName>
    </recommendedName>
</protein>
<organism evidence="1 2">
    <name type="scientific">Streptomyces fungicidicus</name>
    <dbReference type="NCBI Taxonomy" id="68203"/>
    <lineage>
        <taxon>Bacteria</taxon>
        <taxon>Bacillati</taxon>
        <taxon>Actinomycetota</taxon>
        <taxon>Actinomycetes</taxon>
        <taxon>Kitasatosporales</taxon>
        <taxon>Streptomycetaceae</taxon>
        <taxon>Streptomyces</taxon>
    </lineage>
</organism>
<dbReference type="InterPro" id="IPR021491">
    <property type="entry name" value="DUF3145"/>
</dbReference>
<dbReference type="KEGG" id="sfug:CNQ36_10895"/>
<dbReference type="EMBL" id="CP023407">
    <property type="protein sequence ID" value="AYL35900.1"/>
    <property type="molecule type" value="Genomic_DNA"/>
</dbReference>
<evidence type="ECO:0000313" key="2">
    <source>
        <dbReference type="Proteomes" id="UP000282170"/>
    </source>
</evidence>
<evidence type="ECO:0008006" key="3">
    <source>
        <dbReference type="Google" id="ProtNLM"/>
    </source>
</evidence>
<gene>
    <name evidence="1" type="ORF">CNQ36_10895</name>
</gene>
<accession>A0A494UMZ0</accession>
<reference evidence="1 2" key="1">
    <citation type="submission" date="2017-09" db="EMBL/GenBank/DDBJ databases">
        <authorList>
            <person name="Zhang H."/>
            <person name="Hu S."/>
            <person name="Xu J."/>
            <person name="He Z."/>
        </authorList>
    </citation>
    <scope>NUCLEOTIDE SEQUENCE [LARGE SCALE GENOMIC DNA]</scope>
    <source>
        <strain evidence="1 2">TXX3120</strain>
    </source>
</reference>
<keyword evidence="2" id="KW-1185">Reference proteome</keyword>
<dbReference type="Pfam" id="PF11343">
    <property type="entry name" value="DUF3145"/>
    <property type="match status" value="1"/>
</dbReference>
<name>A0A494UMZ0_9ACTN</name>
<sequence length="176" mass="19481">MQDDPLSPEVPVTTTRGVLYVHSAPRALCPHVEWAVAGVLGTRVSLDWIRQPAAPGTWRSEFSWQGRAGTGSQLASALRGWQMLRFEVTAEPCPTAEGERYSCTPDLGIFHAVTGIHGDILIPEDRLRAALVRSRTEETNLEAEIARLLGKPWDDELEPFRHAGEGAPVRWLHQVV</sequence>
<dbReference type="Proteomes" id="UP000282170">
    <property type="component" value="Chromosome"/>
</dbReference>
<dbReference type="GeneID" id="93883322"/>
<evidence type="ECO:0000313" key="1">
    <source>
        <dbReference type="EMBL" id="AYL35900.1"/>
    </source>
</evidence>